<name>A0A1B0ALZ4_9MUSC</name>
<dbReference type="EnsemblMetazoa" id="GPPI001322-RA">
    <property type="protein sequence ID" value="GPPI001322-PA"/>
    <property type="gene ID" value="GPPI001322"/>
</dbReference>
<proteinExistence type="predicted"/>
<accession>A0A1B0ALZ4</accession>
<sequence length="112" mass="12340">MPFFRLLKVLAKCINNFAKHFSTLGIAQKLQQSADVVLSNVKEKACEIKKKEETKNLGIEEVTASLARVALVAQHLWPGSQAHNVAVLVSSLFSSTAACNNHAESFCRTQRE</sequence>
<dbReference type="Proteomes" id="UP000092460">
    <property type="component" value="Unassembled WGS sequence"/>
</dbReference>
<dbReference type="EMBL" id="JXJN01000243">
    <property type="status" value="NOT_ANNOTATED_CDS"/>
    <property type="molecule type" value="Genomic_DNA"/>
</dbReference>
<reference evidence="2" key="1">
    <citation type="submission" date="2015-01" db="EMBL/GenBank/DDBJ databases">
        <authorList>
            <person name="Aksoy S."/>
            <person name="Warren W."/>
            <person name="Wilson R.K."/>
        </authorList>
    </citation>
    <scope>NUCLEOTIDE SEQUENCE [LARGE SCALE GENOMIC DNA]</scope>
    <source>
        <strain evidence="2">IAEA</strain>
    </source>
</reference>
<organism evidence="1 2">
    <name type="scientific">Glossina palpalis gambiensis</name>
    <dbReference type="NCBI Taxonomy" id="67801"/>
    <lineage>
        <taxon>Eukaryota</taxon>
        <taxon>Metazoa</taxon>
        <taxon>Ecdysozoa</taxon>
        <taxon>Arthropoda</taxon>
        <taxon>Hexapoda</taxon>
        <taxon>Insecta</taxon>
        <taxon>Pterygota</taxon>
        <taxon>Neoptera</taxon>
        <taxon>Endopterygota</taxon>
        <taxon>Diptera</taxon>
        <taxon>Brachycera</taxon>
        <taxon>Muscomorpha</taxon>
        <taxon>Hippoboscoidea</taxon>
        <taxon>Glossinidae</taxon>
        <taxon>Glossina</taxon>
    </lineage>
</organism>
<dbReference type="VEuPathDB" id="VectorBase:GPPI001322"/>
<evidence type="ECO:0000313" key="1">
    <source>
        <dbReference type="EnsemblMetazoa" id="GPPI001322-PA"/>
    </source>
</evidence>
<keyword evidence="2" id="KW-1185">Reference proteome</keyword>
<evidence type="ECO:0000313" key="2">
    <source>
        <dbReference type="Proteomes" id="UP000092460"/>
    </source>
</evidence>
<dbReference type="AlphaFoldDB" id="A0A1B0ALZ4"/>
<protein>
    <submittedName>
        <fullName evidence="1">Uncharacterized protein</fullName>
    </submittedName>
</protein>
<reference evidence="1" key="2">
    <citation type="submission" date="2020-05" db="UniProtKB">
        <authorList>
            <consortium name="EnsemblMetazoa"/>
        </authorList>
    </citation>
    <scope>IDENTIFICATION</scope>
    <source>
        <strain evidence="1">IAEA</strain>
    </source>
</reference>